<dbReference type="RefSeq" id="WP_255328706.1">
    <property type="nucleotide sequence ID" value="NZ_JAKZEU010000002.1"/>
</dbReference>
<protein>
    <submittedName>
        <fullName evidence="4">Heme peroxidase family protein</fullName>
    </submittedName>
</protein>
<evidence type="ECO:0000256" key="2">
    <source>
        <dbReference type="ARBA" id="ARBA00022525"/>
    </source>
</evidence>
<dbReference type="PROSITE" id="PS50292">
    <property type="entry name" value="PEROXIDASE_3"/>
    <property type="match status" value="1"/>
</dbReference>
<keyword evidence="3" id="KW-0325">Glycoprotein</keyword>
<reference evidence="4 5" key="1">
    <citation type="submission" date="2022-03" db="EMBL/GenBank/DDBJ databases">
        <authorList>
            <person name="He Y."/>
        </authorList>
    </citation>
    <scope>NUCLEOTIDE SEQUENCE [LARGE SCALE GENOMIC DNA]</scope>
    <source>
        <strain evidence="4 5">TK19116</strain>
    </source>
</reference>
<dbReference type="PANTHER" id="PTHR11475:SF4">
    <property type="entry name" value="CHORION PEROXIDASE"/>
    <property type="match status" value="1"/>
</dbReference>
<proteinExistence type="predicted"/>
<dbReference type="Gene3D" id="1.10.640.10">
    <property type="entry name" value="Haem peroxidase domain superfamily, animal type"/>
    <property type="match status" value="1"/>
</dbReference>
<dbReference type="PANTHER" id="PTHR11475">
    <property type="entry name" value="OXIDASE/PEROXIDASE"/>
    <property type="match status" value="1"/>
</dbReference>
<keyword evidence="2" id="KW-0964">Secreted</keyword>
<accession>A0ABT1MN36</accession>
<comment type="caution">
    <text evidence="4">The sequence shown here is derived from an EMBL/GenBank/DDBJ whole genome shotgun (WGS) entry which is preliminary data.</text>
</comment>
<comment type="subcellular location">
    <subcellularLocation>
        <location evidence="1">Secreted</location>
    </subcellularLocation>
</comment>
<dbReference type="InterPro" id="IPR037120">
    <property type="entry name" value="Haem_peroxidase_sf_animal"/>
</dbReference>
<keyword evidence="4" id="KW-0560">Oxidoreductase</keyword>
<dbReference type="InterPro" id="IPR019791">
    <property type="entry name" value="Haem_peroxidase_animal"/>
</dbReference>
<gene>
    <name evidence="4" type="ORF">MLD63_04520</name>
</gene>
<dbReference type="InterPro" id="IPR010255">
    <property type="entry name" value="Haem_peroxidase_sf"/>
</dbReference>
<name>A0ABT1MN36_9RHOB</name>
<dbReference type="PRINTS" id="PR00457">
    <property type="entry name" value="ANPEROXIDASE"/>
</dbReference>
<dbReference type="SUPFAM" id="SSF48113">
    <property type="entry name" value="Heme-dependent peroxidases"/>
    <property type="match status" value="1"/>
</dbReference>
<evidence type="ECO:0000313" key="4">
    <source>
        <dbReference type="EMBL" id="MCQ0969690.1"/>
    </source>
</evidence>
<evidence type="ECO:0000313" key="5">
    <source>
        <dbReference type="Proteomes" id="UP001203945"/>
    </source>
</evidence>
<organism evidence="4 5">
    <name type="scientific">Paracoccus albicereus</name>
    <dbReference type="NCBI Taxonomy" id="2922394"/>
    <lineage>
        <taxon>Bacteria</taxon>
        <taxon>Pseudomonadati</taxon>
        <taxon>Pseudomonadota</taxon>
        <taxon>Alphaproteobacteria</taxon>
        <taxon>Rhodobacterales</taxon>
        <taxon>Paracoccaceae</taxon>
        <taxon>Paracoccus</taxon>
    </lineage>
</organism>
<dbReference type="EMBL" id="JAKZEU010000002">
    <property type="protein sequence ID" value="MCQ0969690.1"/>
    <property type="molecule type" value="Genomic_DNA"/>
</dbReference>
<dbReference type="Proteomes" id="UP001203945">
    <property type="component" value="Unassembled WGS sequence"/>
</dbReference>
<dbReference type="GO" id="GO:0004601">
    <property type="term" value="F:peroxidase activity"/>
    <property type="evidence" value="ECO:0007669"/>
    <property type="project" value="UniProtKB-KW"/>
</dbReference>
<evidence type="ECO:0000256" key="3">
    <source>
        <dbReference type="ARBA" id="ARBA00023180"/>
    </source>
</evidence>
<evidence type="ECO:0000256" key="1">
    <source>
        <dbReference type="ARBA" id="ARBA00004613"/>
    </source>
</evidence>
<dbReference type="CDD" id="cd09819">
    <property type="entry name" value="An_peroxidase_bacterial_1"/>
    <property type="match status" value="1"/>
</dbReference>
<keyword evidence="4" id="KW-0575">Peroxidase</keyword>
<dbReference type="Pfam" id="PF03098">
    <property type="entry name" value="An_peroxidase"/>
    <property type="match status" value="1"/>
</dbReference>
<keyword evidence="5" id="KW-1185">Reference proteome</keyword>
<sequence>MSIVTQSHGGDAGAPNARALEHVRALESTPADGDIAADERADFGYLFPPSGDPNNYLSSDVLGQLDELAELMVPAPGDGGPTVTPDSTLPAVLTYWGQFLDHELTARTDRDSVVSNITAAAPGSSHADIEAMLKNARTPRFDLDSVYGGRALGSGMTPQQARDTATVISGMRHPTLKNKMRVGTAQPDGPMPDGLDPHRDLPRFGQVSAKVREAFLRLVPADKKAKFEATLKKRALIGDMRNDENLIVAQFHLSFLRFHNRVIDFLEANDTGWIADFDAAKRLTTLHYQWLIVEGFLKSICDPAVVQRVIDNRAEHFFAFRRAYAERNGARGLGNALPLEFSVAAYRYGHTMVRNNYDYNANFGRPGNILNQASFELLFRFTGGGDIFGNDRLPDNWIIDWSRFVTADGNHADGLAARAARKIDTHIAPPLETMVNEGNEEGLSDQIRAMLKSLPKRNLRRGFNLRLPTGQALHAHLRSIGAVQSQPIADVGAILDNRPDVTAFLQGSSARLHERTPLWFYVLAEAEAAGGNRLGELGSWIVASTFIGVLLDDPESALSIGFEPTQSPLRLPGDAPIDTIERWMRFALVLE</sequence>